<feature type="compositionally biased region" description="Basic and acidic residues" evidence="11">
    <location>
        <begin position="696"/>
        <end position="707"/>
    </location>
</feature>
<evidence type="ECO:0000313" key="13">
    <source>
        <dbReference type="Proteomes" id="UP001178507"/>
    </source>
</evidence>
<evidence type="ECO:0000256" key="7">
    <source>
        <dbReference type="ARBA" id="ARBA00023054"/>
    </source>
</evidence>
<feature type="region of interest" description="Disordered" evidence="11">
    <location>
        <begin position="696"/>
        <end position="819"/>
    </location>
</feature>
<dbReference type="GO" id="GO:0005874">
    <property type="term" value="C:microtubule"/>
    <property type="evidence" value="ECO:0007669"/>
    <property type="project" value="UniProtKB-KW"/>
</dbReference>
<evidence type="ECO:0008006" key="14">
    <source>
        <dbReference type="Google" id="ProtNLM"/>
    </source>
</evidence>
<dbReference type="InterPro" id="IPR019734">
    <property type="entry name" value="TPR_rpt"/>
</dbReference>
<feature type="region of interest" description="Disordered" evidence="11">
    <location>
        <begin position="606"/>
        <end position="625"/>
    </location>
</feature>
<dbReference type="GO" id="GO:0005737">
    <property type="term" value="C:cytoplasm"/>
    <property type="evidence" value="ECO:0007669"/>
    <property type="project" value="TreeGrafter"/>
</dbReference>
<keyword evidence="3" id="KW-0963">Cytoplasm</keyword>
<dbReference type="GO" id="GO:0007018">
    <property type="term" value="P:microtubule-based movement"/>
    <property type="evidence" value="ECO:0007669"/>
    <property type="project" value="TreeGrafter"/>
</dbReference>
<dbReference type="Gene3D" id="1.25.40.10">
    <property type="entry name" value="Tetratricopeptide repeat domain"/>
    <property type="match status" value="2"/>
</dbReference>
<feature type="region of interest" description="Disordered" evidence="11">
    <location>
        <begin position="860"/>
        <end position="879"/>
    </location>
</feature>
<evidence type="ECO:0000256" key="2">
    <source>
        <dbReference type="ARBA" id="ARBA00009622"/>
    </source>
</evidence>
<keyword evidence="7 10" id="KW-0175">Coiled coil</keyword>
<dbReference type="Pfam" id="PF13424">
    <property type="entry name" value="TPR_12"/>
    <property type="match status" value="1"/>
</dbReference>
<accession>A0AA36ISG9</accession>
<comment type="subcellular location">
    <subcellularLocation>
        <location evidence="1">Cytoplasm</location>
        <location evidence="1">Cytoskeleton</location>
    </subcellularLocation>
</comment>
<dbReference type="PANTHER" id="PTHR45783:SF3">
    <property type="entry name" value="KINESIN LIGHT CHAIN"/>
    <property type="match status" value="1"/>
</dbReference>
<feature type="compositionally biased region" description="Basic and acidic residues" evidence="11">
    <location>
        <begin position="185"/>
        <end position="197"/>
    </location>
</feature>
<dbReference type="InterPro" id="IPR011990">
    <property type="entry name" value="TPR-like_helical_dom_sf"/>
</dbReference>
<feature type="compositionally biased region" description="Basic and acidic residues" evidence="11">
    <location>
        <begin position="241"/>
        <end position="265"/>
    </location>
</feature>
<comment type="similarity">
    <text evidence="2">Belongs to the kinesin light chain family.</text>
</comment>
<sequence length="1426" mass="153795">MFLAEIGEYEVEVVVPAGSKPGDSLTVDVPWIYLGEELTGEPAATEQNLRSKKPRRQVSFTEEEPAVLLFAPELGGLQEPCQRERKEFESVVEIIVPDGTFAGDVLTVQVDGSDLEVVVPDGCVAGQMLTVHLPADSLPEGVDQSTSSPGQTGEETVETENERTETSVAGPDAPSEGTALGEDSSDLRSEDAKRSSDAPKQIAPSAAESYMDAWTDNAAKPREAEAEPPEMETPARRRPSKEKPAWRADPDKANVEESQEVDSKAKTTAQTEGEEHGKQVSPEAKTTAQTEGEEHGKQVSAEAKTTTQTEGEEHGKQVSPEAKTTAQTEGEEHGKQVSPEAKAKEGEEHGEQVGPEAETTAQTEVEEHWERVSLEAKTTAKTEGEEHEKQVSPEAEATVQTDVEEHKEQVMCKADAIVQTDVEEHKEHVSCKAEATVQTDVEEHKEQTSCKAEATVQTDVEEQKEQVSCKAEATVQTDLEEHKEQVSCKAEATVQTDVEEHKKQAEATVQTDVEEQKEQVSCKAEATVQTDLQEHKEQVSCKAEATVQTDLEEHKEQVSCKAEATVQTDVEEQKEQVSCKADEHWQWSENKADLRAVRVALKGEAWRPPLPSPATPGSSRSEDDATVQALKMALTAMKKEKEDLQQKLNETLKEKVRLELRDRESYNAAYAEAMTTLKQENQELRSIALAALRQNEADGKAGKREQKVNLPDARIPGSENAWLRPSEKKREAPRREPAQDSSSISAGPAGGSHGIRRSRSCSDGSLRSSSKEAPPDIWEKDLDKDVGLQVQASPCGSARKATSRPASAASRSGDAKEQTTCFSKDVNLTTAAIYAGAAASAEVQGWGATAKAAKAACQHKCKDHRPGPPAPPLPPGPPGGDWREELHHAVMSPLSAVEPAQVCQRAANGAIVLEVGQQDPDLRCVDEVNRDDGSKGMSPSSPSVSLDDELHTFFTGGAYFDGELLSACCGAYTLVDDGSASHNGDAVPLYRHASSGCLLLGSVVSLTSHVQKDTQLVFCRGPLPTMRRFSQGLLGCVEIVFELLGGGSSQGRGFSALREGPGRENAGETGGSAESLCYLPILAETCHLRSWPARSDGSGPAQCFVKVADMPEVAGIALNGMERRLRAEVYSSDQEGRPVRSLAHFLASMGQVEEAAELWQHALNEDKAKLGSIHLQTAAAASALAACLDDLGRSQEAEGFHCAAKVALEMGLGRASAEATACELALTACRHVQGHGRLHGILPSHAQPGVLSLQAGEAQAVAMLFSKAVSADEASDSESFYRQVLCVLRRSLGSYHPDTLHCLNNLALCLGDQGKLQQAELLLRRTLAGMEVVLPSSHPRPIQALSNLACCLAEQGKLEEAESHHRRAFDTCKRKLGWKHPETSSCAHSLSDFLKSCGRSTEAALIELQADQLGRQTWRRTNRFTG</sequence>
<dbReference type="GO" id="GO:0005871">
    <property type="term" value="C:kinesin complex"/>
    <property type="evidence" value="ECO:0007669"/>
    <property type="project" value="InterPro"/>
</dbReference>
<evidence type="ECO:0000256" key="10">
    <source>
        <dbReference type="SAM" id="Coils"/>
    </source>
</evidence>
<keyword evidence="13" id="KW-1185">Reference proteome</keyword>
<evidence type="ECO:0000256" key="3">
    <source>
        <dbReference type="ARBA" id="ARBA00022490"/>
    </source>
</evidence>
<feature type="region of interest" description="Disordered" evidence="11">
    <location>
        <begin position="433"/>
        <end position="454"/>
    </location>
</feature>
<feature type="compositionally biased region" description="Low complexity" evidence="11">
    <location>
        <begin position="797"/>
        <end position="812"/>
    </location>
</feature>
<feature type="compositionally biased region" description="Basic and acidic residues" evidence="11">
    <location>
        <begin position="365"/>
        <end position="391"/>
    </location>
</feature>
<keyword evidence="9" id="KW-0206">Cytoskeleton</keyword>
<dbReference type="SMART" id="SM00028">
    <property type="entry name" value="TPR"/>
    <property type="match status" value="3"/>
</dbReference>
<evidence type="ECO:0000256" key="9">
    <source>
        <dbReference type="ARBA" id="ARBA00023212"/>
    </source>
</evidence>
<evidence type="ECO:0000256" key="4">
    <source>
        <dbReference type="ARBA" id="ARBA00022701"/>
    </source>
</evidence>
<gene>
    <name evidence="12" type="ORF">EVOR1521_LOCUS17726</name>
</gene>
<dbReference type="Proteomes" id="UP001178507">
    <property type="component" value="Unassembled WGS sequence"/>
</dbReference>
<dbReference type="SUPFAM" id="SSF48452">
    <property type="entry name" value="TPR-like"/>
    <property type="match status" value="2"/>
</dbReference>
<proteinExistence type="inferred from homology"/>
<feature type="compositionally biased region" description="Basic and acidic residues" evidence="11">
    <location>
        <begin position="330"/>
        <end position="351"/>
    </location>
</feature>
<feature type="compositionally biased region" description="Basic and acidic residues" evidence="11">
    <location>
        <begin position="725"/>
        <end position="738"/>
    </location>
</feature>
<dbReference type="Pfam" id="PF13374">
    <property type="entry name" value="TPR_10"/>
    <property type="match status" value="1"/>
</dbReference>
<dbReference type="EMBL" id="CAUJNA010002380">
    <property type="protein sequence ID" value="CAJ1392686.1"/>
    <property type="molecule type" value="Genomic_DNA"/>
</dbReference>
<evidence type="ECO:0000256" key="11">
    <source>
        <dbReference type="SAM" id="MobiDB-lite"/>
    </source>
</evidence>
<dbReference type="GO" id="GO:0019894">
    <property type="term" value="F:kinesin binding"/>
    <property type="evidence" value="ECO:0007669"/>
    <property type="project" value="TreeGrafter"/>
</dbReference>
<protein>
    <recommendedName>
        <fullName evidence="14">Tetratricopeptide repeat-containing protein</fullName>
    </recommendedName>
</protein>
<dbReference type="PANTHER" id="PTHR45783">
    <property type="entry name" value="KINESIN LIGHT CHAIN"/>
    <property type="match status" value="1"/>
</dbReference>
<keyword evidence="8" id="KW-0505">Motor protein</keyword>
<evidence type="ECO:0000313" key="12">
    <source>
        <dbReference type="EMBL" id="CAJ1392686.1"/>
    </source>
</evidence>
<feature type="coiled-coil region" evidence="10">
    <location>
        <begin position="627"/>
        <end position="683"/>
    </location>
</feature>
<evidence type="ECO:0000256" key="6">
    <source>
        <dbReference type="ARBA" id="ARBA00022803"/>
    </source>
</evidence>
<keyword evidence="5" id="KW-0677">Repeat</keyword>
<reference evidence="12" key="1">
    <citation type="submission" date="2023-08" db="EMBL/GenBank/DDBJ databases">
        <authorList>
            <person name="Chen Y."/>
            <person name="Shah S."/>
            <person name="Dougan E. K."/>
            <person name="Thang M."/>
            <person name="Chan C."/>
        </authorList>
    </citation>
    <scope>NUCLEOTIDE SEQUENCE</scope>
</reference>
<comment type="caution">
    <text evidence="12">The sequence shown here is derived from an EMBL/GenBank/DDBJ whole genome shotgun (WGS) entry which is preliminary data.</text>
</comment>
<feature type="compositionally biased region" description="Pro residues" evidence="11">
    <location>
        <begin position="867"/>
        <end position="878"/>
    </location>
</feature>
<dbReference type="InterPro" id="IPR002151">
    <property type="entry name" value="Kinesin_light"/>
</dbReference>
<evidence type="ECO:0000256" key="1">
    <source>
        <dbReference type="ARBA" id="ARBA00004245"/>
    </source>
</evidence>
<evidence type="ECO:0000256" key="5">
    <source>
        <dbReference type="ARBA" id="ARBA00022737"/>
    </source>
</evidence>
<feature type="compositionally biased region" description="Basic and acidic residues" evidence="11">
    <location>
        <begin position="769"/>
        <end position="786"/>
    </location>
</feature>
<feature type="region of interest" description="Disordered" evidence="11">
    <location>
        <begin position="135"/>
        <end position="406"/>
    </location>
</feature>
<evidence type="ECO:0000256" key="8">
    <source>
        <dbReference type="ARBA" id="ARBA00023175"/>
    </source>
</evidence>
<keyword evidence="4" id="KW-0493">Microtubule</keyword>
<keyword evidence="6" id="KW-0802">TPR repeat</keyword>
<organism evidence="12 13">
    <name type="scientific">Effrenium voratum</name>
    <dbReference type="NCBI Taxonomy" id="2562239"/>
    <lineage>
        <taxon>Eukaryota</taxon>
        <taxon>Sar</taxon>
        <taxon>Alveolata</taxon>
        <taxon>Dinophyceae</taxon>
        <taxon>Suessiales</taxon>
        <taxon>Symbiodiniaceae</taxon>
        <taxon>Effrenium</taxon>
    </lineage>
</organism>
<name>A0AA36ISG9_9DINO</name>